<dbReference type="GO" id="GO:0006281">
    <property type="term" value="P:DNA repair"/>
    <property type="evidence" value="ECO:0007669"/>
    <property type="project" value="InterPro"/>
</dbReference>
<keyword evidence="1" id="KW-0378">Hydrolase</keyword>
<organism evidence="1 2">
    <name type="scientific">Ricinus communis</name>
    <name type="common">Castor bean</name>
    <dbReference type="NCBI Taxonomy" id="3988"/>
    <lineage>
        <taxon>Eukaryota</taxon>
        <taxon>Viridiplantae</taxon>
        <taxon>Streptophyta</taxon>
        <taxon>Embryophyta</taxon>
        <taxon>Tracheophyta</taxon>
        <taxon>Spermatophyta</taxon>
        <taxon>Magnoliopsida</taxon>
        <taxon>eudicotyledons</taxon>
        <taxon>Gunneridae</taxon>
        <taxon>Pentapetalae</taxon>
        <taxon>rosids</taxon>
        <taxon>fabids</taxon>
        <taxon>Malpighiales</taxon>
        <taxon>Euphorbiaceae</taxon>
        <taxon>Acalyphoideae</taxon>
        <taxon>Acalypheae</taxon>
        <taxon>Ricinus</taxon>
    </lineage>
</organism>
<dbReference type="HAMAP" id="MF_00801">
    <property type="entry name" value="Endonuclease_5"/>
    <property type="match status" value="1"/>
</dbReference>
<reference evidence="2" key="1">
    <citation type="journal article" date="2010" name="Nat. Biotechnol.">
        <title>Draft genome sequence of the oilseed species Ricinus communis.</title>
        <authorList>
            <person name="Chan A.P."/>
            <person name="Crabtree J."/>
            <person name="Zhao Q."/>
            <person name="Lorenzi H."/>
            <person name="Orvis J."/>
            <person name="Puiu D."/>
            <person name="Melake-Berhan A."/>
            <person name="Jones K.M."/>
            <person name="Redman J."/>
            <person name="Chen G."/>
            <person name="Cahoon E.B."/>
            <person name="Gedil M."/>
            <person name="Stanke M."/>
            <person name="Haas B.J."/>
            <person name="Wortman J.R."/>
            <person name="Fraser-Liggett C.M."/>
            <person name="Ravel J."/>
            <person name="Rabinowicz P.D."/>
        </authorList>
    </citation>
    <scope>NUCLEOTIDE SEQUENCE [LARGE SCALE GENOMIC DNA]</scope>
    <source>
        <strain evidence="2">cv. Hale</strain>
    </source>
</reference>
<keyword evidence="1" id="KW-0540">Nuclease</keyword>
<name>B9S7B1_RICCO</name>
<dbReference type="GO" id="GO:0005730">
    <property type="term" value="C:nucleolus"/>
    <property type="evidence" value="ECO:0000318"/>
    <property type="project" value="GO_Central"/>
</dbReference>
<accession>B9S7B1</accession>
<dbReference type="GO" id="GO:0043737">
    <property type="term" value="F:deoxyribonuclease V activity"/>
    <property type="evidence" value="ECO:0007669"/>
    <property type="project" value="UniProtKB-EC"/>
</dbReference>
<evidence type="ECO:0000313" key="1">
    <source>
        <dbReference type="EMBL" id="EEF40516.1"/>
    </source>
</evidence>
<sequence length="364" mass="41369">MYRGREASSSSSSTSKMPSWLESQYSLKRRLIEEDDFEWKLPTSSSSIKDGHKVLLKYVGGVDVSFLKEDPSVACGSLVVLDLQTLQLVYQDYSLVRLRVPYIAGFLAFREVPILLPLIEKMKNSQNPYYPQACLLYDGNGKLHPRGFGLACHLGVMANIPTIGVGKNLHYVDGLNEEEVGELLRARGRSGEDFAKLIGNSGCTWGAAMRATRGSYDPIYISIGHRISLDTAINLAKMTRKYHLPEPVRQADLRSREYIRNHKSTLLSLADGSWKTTTAIHLFNDMVSSAVLRGFPMYLNGLEGFCRWHLTDLHTTDECEIFRSFLIKKVYYENYVLTEEQLFAMRLEDFLISNGKRLLRFLRD</sequence>
<dbReference type="PANTHER" id="PTHR28511:SF3">
    <property type="entry name" value="ENDONUCLEASE V"/>
    <property type="match status" value="1"/>
</dbReference>
<dbReference type="eggNOG" id="KOG4417">
    <property type="taxonomic scope" value="Eukaryota"/>
</dbReference>
<dbReference type="Pfam" id="PF04493">
    <property type="entry name" value="Endonuclease_5"/>
    <property type="match status" value="1"/>
</dbReference>
<proteinExistence type="inferred from homology"/>
<dbReference type="GO" id="GO:0016891">
    <property type="term" value="F:RNA endonuclease activity producing 5'-phosphomonoesters, hydrolytic mechanism"/>
    <property type="evidence" value="ECO:0000318"/>
    <property type="project" value="GO_Central"/>
</dbReference>
<dbReference type="InParanoid" id="B9S7B1"/>
<dbReference type="GO" id="GO:0005737">
    <property type="term" value="C:cytoplasm"/>
    <property type="evidence" value="ECO:0000318"/>
    <property type="project" value="GO_Central"/>
</dbReference>
<dbReference type="FunCoup" id="B9S7B1">
    <property type="interactions" value="1846"/>
</dbReference>
<dbReference type="Gene3D" id="3.30.2170.10">
    <property type="entry name" value="archaeoglobus fulgidus dsm 4304 superfamily"/>
    <property type="match status" value="1"/>
</dbReference>
<protein>
    <submittedName>
        <fullName evidence="1">Endonuclease V, putative</fullName>
        <ecNumber evidence="1">3.1.21.7</ecNumber>
    </submittedName>
</protein>
<keyword evidence="2" id="KW-1185">Reference proteome</keyword>
<dbReference type="PANTHER" id="PTHR28511">
    <property type="entry name" value="ENDONUCLEASE V"/>
    <property type="match status" value="1"/>
</dbReference>
<evidence type="ECO:0000313" key="2">
    <source>
        <dbReference type="Proteomes" id="UP000008311"/>
    </source>
</evidence>
<keyword evidence="1" id="KW-0255">Endonuclease</keyword>
<dbReference type="CDD" id="cd06559">
    <property type="entry name" value="Endonuclease_V"/>
    <property type="match status" value="1"/>
</dbReference>
<dbReference type="InterPro" id="IPR007581">
    <property type="entry name" value="Endonuclease-V"/>
</dbReference>
<dbReference type="EC" id="3.1.21.7" evidence="1"/>
<dbReference type="STRING" id="3988.B9S7B1"/>
<dbReference type="AlphaFoldDB" id="B9S7B1"/>
<dbReference type="EMBL" id="EQ973884">
    <property type="protein sequence ID" value="EEF40516.1"/>
    <property type="molecule type" value="Genomic_DNA"/>
</dbReference>
<dbReference type="GO" id="GO:0003727">
    <property type="term" value="F:single-stranded RNA binding"/>
    <property type="evidence" value="ECO:0000318"/>
    <property type="project" value="GO_Central"/>
</dbReference>
<dbReference type="Proteomes" id="UP000008311">
    <property type="component" value="Unassembled WGS sequence"/>
</dbReference>
<dbReference type="FunFam" id="3.30.2170.10:FF:000005">
    <property type="entry name" value="Predicted protein"/>
    <property type="match status" value="1"/>
</dbReference>
<gene>
    <name evidence="1" type="ORF">RCOM_0775760</name>
</gene>